<evidence type="ECO:0000313" key="3">
    <source>
        <dbReference type="Proteomes" id="UP000826050"/>
    </source>
</evidence>
<dbReference type="InterPro" id="IPR029032">
    <property type="entry name" value="AhpD-like"/>
</dbReference>
<name>A0ABX8SUW4_9BURK</name>
<gene>
    <name evidence="2" type="ORF">FE795_06455</name>
</gene>
<dbReference type="SUPFAM" id="SSF69118">
    <property type="entry name" value="AhpD-like"/>
    <property type="match status" value="1"/>
</dbReference>
<feature type="domain" description="Carboxymuconolactone decarboxylase-like" evidence="1">
    <location>
        <begin position="13"/>
        <end position="96"/>
    </location>
</feature>
<dbReference type="EMBL" id="CP049362">
    <property type="protein sequence ID" value="QXX78688.1"/>
    <property type="molecule type" value="Genomic_DNA"/>
</dbReference>
<evidence type="ECO:0000259" key="1">
    <source>
        <dbReference type="Pfam" id="PF02627"/>
    </source>
</evidence>
<dbReference type="Proteomes" id="UP000826050">
    <property type="component" value="Chromosome"/>
</dbReference>
<organism evidence="2 3">
    <name type="scientific">Alcaligenes ammonioxydans</name>
    <dbReference type="NCBI Taxonomy" id="2582914"/>
    <lineage>
        <taxon>Bacteria</taxon>
        <taxon>Pseudomonadati</taxon>
        <taxon>Pseudomonadota</taxon>
        <taxon>Betaproteobacteria</taxon>
        <taxon>Burkholderiales</taxon>
        <taxon>Alcaligenaceae</taxon>
        <taxon>Alcaligenes</taxon>
    </lineage>
</organism>
<dbReference type="RefSeq" id="WP_165477543.1">
    <property type="nucleotide sequence ID" value="NZ_CP049362.1"/>
</dbReference>
<sequence>MSKTRLNPSNLSPNIYKTLVKYDAQIYSETTLNKELIELIKVRISQLNGCAFCIDVHSKHALSLGISERKLLLLNAWKEAPLFTEQEQAALRWAEQVTFIQNLDDKQTPLHELKAHFNDKEIVDLTYLVGLINVWNRLAISMNYEISL</sequence>
<dbReference type="Gene3D" id="1.20.1290.10">
    <property type="entry name" value="AhpD-like"/>
    <property type="match status" value="1"/>
</dbReference>
<proteinExistence type="predicted"/>
<dbReference type="PANTHER" id="PTHR34846">
    <property type="entry name" value="4-CARBOXYMUCONOLACTONE DECARBOXYLASE FAMILY PROTEIN (AFU_ORTHOLOGUE AFUA_6G11590)"/>
    <property type="match status" value="1"/>
</dbReference>
<evidence type="ECO:0000313" key="2">
    <source>
        <dbReference type="EMBL" id="QXX78688.1"/>
    </source>
</evidence>
<dbReference type="Pfam" id="PF02627">
    <property type="entry name" value="CMD"/>
    <property type="match status" value="1"/>
</dbReference>
<dbReference type="InterPro" id="IPR004675">
    <property type="entry name" value="AhpD_core"/>
</dbReference>
<accession>A0ABX8SUW4</accession>
<dbReference type="PANTHER" id="PTHR34846:SF10">
    <property type="entry name" value="CYTOPLASMIC PROTEIN"/>
    <property type="match status" value="1"/>
</dbReference>
<dbReference type="NCBIfam" id="TIGR00778">
    <property type="entry name" value="ahpD_dom"/>
    <property type="match status" value="1"/>
</dbReference>
<dbReference type="InterPro" id="IPR003779">
    <property type="entry name" value="CMD-like"/>
</dbReference>
<reference evidence="2 3" key="1">
    <citation type="submission" date="2020-02" db="EMBL/GenBank/DDBJ databases">
        <title>Partial ammonium oxidation to N2 by heterotrophic bacteria.</title>
        <authorList>
            <person name="Wu M."/>
        </authorList>
    </citation>
    <scope>NUCLEOTIDE SEQUENCE [LARGE SCALE GENOMIC DNA]</scope>
    <source>
        <strain evidence="2 3">HO-1</strain>
    </source>
</reference>
<keyword evidence="3" id="KW-1185">Reference proteome</keyword>
<protein>
    <submittedName>
        <fullName evidence="2">Carboxymuconolactone decarboxylase family protein</fullName>
    </submittedName>
</protein>